<dbReference type="GO" id="GO:0009094">
    <property type="term" value="P:L-phenylalanine biosynthetic process"/>
    <property type="evidence" value="ECO:0007669"/>
    <property type="project" value="UniProtKB-UniPathway"/>
</dbReference>
<evidence type="ECO:0000313" key="11">
    <source>
        <dbReference type="EMBL" id="KGM97964.1"/>
    </source>
</evidence>
<dbReference type="CDD" id="cd04905">
    <property type="entry name" value="ACT_CM-PDT"/>
    <property type="match status" value="1"/>
</dbReference>
<evidence type="ECO:0000256" key="6">
    <source>
        <dbReference type="ARBA" id="ARBA00023222"/>
    </source>
</evidence>
<gene>
    <name evidence="11" type="ORF">Z955_11660</name>
</gene>
<protein>
    <recommendedName>
        <fullName evidence="3">Prephenate dehydratase</fullName>
        <ecNumber evidence="2">4.2.1.51</ecNumber>
    </recommendedName>
</protein>
<accession>A0A0A0I906</accession>
<evidence type="ECO:0000256" key="3">
    <source>
        <dbReference type="ARBA" id="ARBA00021872"/>
    </source>
</evidence>
<sequence length="273" mass="30870">MKNLAVLGPKGTFSDEAANQYISKNSIKINKLYYSTIYDVVHALNNTCNTCIIPVENTLAGYVQESLDLLLETPAQIIDEIFIPVQFSLIANTKNTSDIKNIFVQFKAKEQCTKILKQLKNSNITITDSNIESYEKYIKSKSGNAAIIPQHIFNTSQKFFSLNNVTDSYNNTTRFLILSINFHSSYILNKKNIKVSLYVLNASHKPGVLFGILKIFSENNINLISIISKPTKQELGSYNFFIELTGSISEKNIILKTIDQLKIKYELKILGIY</sequence>
<name>A0A0A0I906_CLOBO</name>
<evidence type="ECO:0000256" key="4">
    <source>
        <dbReference type="ARBA" id="ARBA00022605"/>
    </source>
</evidence>
<dbReference type="PROSITE" id="PS51171">
    <property type="entry name" value="PREPHENATE_DEHYDR_3"/>
    <property type="match status" value="1"/>
</dbReference>
<comment type="caution">
    <text evidence="11">The sequence shown here is derived from an EMBL/GenBank/DDBJ whole genome shotgun (WGS) entry which is preliminary data.</text>
</comment>
<dbReference type="SUPFAM" id="SSF53850">
    <property type="entry name" value="Periplasmic binding protein-like II"/>
    <property type="match status" value="1"/>
</dbReference>
<dbReference type="PANTHER" id="PTHR21022">
    <property type="entry name" value="PREPHENATE DEHYDRATASE P PROTEIN"/>
    <property type="match status" value="1"/>
</dbReference>
<comment type="catalytic activity">
    <reaction evidence="8">
        <text>prephenate + H(+) = 3-phenylpyruvate + CO2 + H2O</text>
        <dbReference type="Rhea" id="RHEA:21648"/>
        <dbReference type="ChEBI" id="CHEBI:15377"/>
        <dbReference type="ChEBI" id="CHEBI:15378"/>
        <dbReference type="ChEBI" id="CHEBI:16526"/>
        <dbReference type="ChEBI" id="CHEBI:18005"/>
        <dbReference type="ChEBI" id="CHEBI:29934"/>
        <dbReference type="EC" id="4.2.1.51"/>
    </reaction>
</comment>
<reference evidence="11 12" key="1">
    <citation type="submission" date="2014-01" db="EMBL/GenBank/DDBJ databases">
        <title>Plasmidome dynamics in the species complex Clostridium novyi sensu lato converts strains of independent lineages into distinctly different pathogens.</title>
        <authorList>
            <person name="Skarin H."/>
            <person name="Segerman B."/>
        </authorList>
    </citation>
    <scope>NUCLEOTIDE SEQUENCE [LARGE SCALE GENOMIC DNA]</scope>
    <source>
        <strain evidence="11 12">DC5</strain>
    </source>
</reference>
<keyword evidence="5" id="KW-0057">Aromatic amino acid biosynthesis</keyword>
<evidence type="ECO:0000256" key="5">
    <source>
        <dbReference type="ARBA" id="ARBA00023141"/>
    </source>
</evidence>
<dbReference type="GO" id="GO:0005737">
    <property type="term" value="C:cytoplasm"/>
    <property type="evidence" value="ECO:0007669"/>
    <property type="project" value="TreeGrafter"/>
</dbReference>
<evidence type="ECO:0000259" key="9">
    <source>
        <dbReference type="PROSITE" id="PS51171"/>
    </source>
</evidence>
<evidence type="ECO:0000259" key="10">
    <source>
        <dbReference type="PROSITE" id="PS51671"/>
    </source>
</evidence>
<proteinExistence type="predicted"/>
<dbReference type="Gene3D" id="3.30.70.260">
    <property type="match status" value="1"/>
</dbReference>
<dbReference type="InterPro" id="IPR045865">
    <property type="entry name" value="ACT-like_dom_sf"/>
</dbReference>
<dbReference type="InterPro" id="IPR002912">
    <property type="entry name" value="ACT_dom"/>
</dbReference>
<dbReference type="Pfam" id="PF00800">
    <property type="entry name" value="PDT"/>
    <property type="match status" value="1"/>
</dbReference>
<dbReference type="InterPro" id="IPR001086">
    <property type="entry name" value="Preph_deHydtase"/>
</dbReference>
<keyword evidence="4" id="KW-0028">Amino-acid biosynthesis</keyword>
<dbReference type="UniPathway" id="UPA00121">
    <property type="reaction ID" value="UER00345"/>
</dbReference>
<dbReference type="AlphaFoldDB" id="A0A0A0I906"/>
<evidence type="ECO:0000256" key="1">
    <source>
        <dbReference type="ARBA" id="ARBA00004741"/>
    </source>
</evidence>
<dbReference type="Pfam" id="PF01842">
    <property type="entry name" value="ACT"/>
    <property type="match status" value="1"/>
</dbReference>
<dbReference type="Gene3D" id="3.40.190.10">
    <property type="entry name" value="Periplasmic binding protein-like II"/>
    <property type="match status" value="2"/>
</dbReference>
<evidence type="ECO:0000313" key="12">
    <source>
        <dbReference type="Proteomes" id="UP000030014"/>
    </source>
</evidence>
<feature type="domain" description="Prephenate dehydratase" evidence="9">
    <location>
        <begin position="3"/>
        <end position="180"/>
    </location>
</feature>
<dbReference type="PANTHER" id="PTHR21022:SF19">
    <property type="entry name" value="PREPHENATE DEHYDRATASE-RELATED"/>
    <property type="match status" value="1"/>
</dbReference>
<feature type="domain" description="ACT" evidence="10">
    <location>
        <begin position="197"/>
        <end position="273"/>
    </location>
</feature>
<keyword evidence="6" id="KW-0584">Phenylalanine biosynthesis</keyword>
<evidence type="ECO:0000256" key="7">
    <source>
        <dbReference type="ARBA" id="ARBA00023239"/>
    </source>
</evidence>
<evidence type="ECO:0000256" key="2">
    <source>
        <dbReference type="ARBA" id="ARBA00013147"/>
    </source>
</evidence>
<dbReference type="RefSeq" id="WP_039256932.1">
    <property type="nucleotide sequence ID" value="NZ_JDRY01000059.1"/>
</dbReference>
<keyword evidence="7" id="KW-0456">Lyase</keyword>
<dbReference type="SUPFAM" id="SSF55021">
    <property type="entry name" value="ACT-like"/>
    <property type="match status" value="1"/>
</dbReference>
<organism evidence="11 12">
    <name type="scientific">Clostridium botulinum C/D str. DC5</name>
    <dbReference type="NCBI Taxonomy" id="1443128"/>
    <lineage>
        <taxon>Bacteria</taxon>
        <taxon>Bacillati</taxon>
        <taxon>Bacillota</taxon>
        <taxon>Clostridia</taxon>
        <taxon>Eubacteriales</taxon>
        <taxon>Clostridiaceae</taxon>
        <taxon>Clostridium</taxon>
    </lineage>
</organism>
<evidence type="ECO:0000256" key="8">
    <source>
        <dbReference type="ARBA" id="ARBA00047848"/>
    </source>
</evidence>
<dbReference type="EMBL" id="JDRY01000059">
    <property type="protein sequence ID" value="KGM97964.1"/>
    <property type="molecule type" value="Genomic_DNA"/>
</dbReference>
<comment type="pathway">
    <text evidence="1">Amino-acid biosynthesis; L-phenylalanine biosynthesis; phenylpyruvate from prephenate: step 1/1.</text>
</comment>
<dbReference type="EC" id="4.2.1.51" evidence="2"/>
<dbReference type="Proteomes" id="UP000030014">
    <property type="component" value="Unassembled WGS sequence"/>
</dbReference>
<dbReference type="GO" id="GO:0004664">
    <property type="term" value="F:prephenate dehydratase activity"/>
    <property type="evidence" value="ECO:0007669"/>
    <property type="project" value="UniProtKB-EC"/>
</dbReference>
<dbReference type="PROSITE" id="PS51671">
    <property type="entry name" value="ACT"/>
    <property type="match status" value="1"/>
</dbReference>